<reference evidence="5 6" key="1">
    <citation type="submission" date="2020-08" db="EMBL/GenBank/DDBJ databases">
        <title>Genome sequence of Sphingomonas sediminicola KACC 15039T.</title>
        <authorList>
            <person name="Hyun D.-W."/>
            <person name="Bae J.-W."/>
        </authorList>
    </citation>
    <scope>NUCLEOTIDE SEQUENCE [LARGE SCALE GENOMIC DNA]</scope>
    <source>
        <strain evidence="5 6">KACC 15039</strain>
    </source>
</reference>
<feature type="DNA-binding region" description="OmpR/PhoB-type" evidence="2">
    <location>
        <begin position="17"/>
        <end position="113"/>
    </location>
</feature>
<keyword evidence="3" id="KW-0472">Membrane</keyword>
<keyword evidence="3" id="KW-1133">Transmembrane helix</keyword>
<organism evidence="5 6">
    <name type="scientific">Sphingomonas sediminicola</name>
    <dbReference type="NCBI Taxonomy" id="386874"/>
    <lineage>
        <taxon>Bacteria</taxon>
        <taxon>Pseudomonadati</taxon>
        <taxon>Pseudomonadota</taxon>
        <taxon>Alphaproteobacteria</taxon>
        <taxon>Sphingomonadales</taxon>
        <taxon>Sphingomonadaceae</taxon>
        <taxon>Sphingomonas</taxon>
    </lineage>
</organism>
<dbReference type="CDD" id="cd00383">
    <property type="entry name" value="trans_reg_C"/>
    <property type="match status" value="1"/>
</dbReference>
<dbReference type="RefSeq" id="WP_187709732.1">
    <property type="nucleotide sequence ID" value="NZ_CP060782.1"/>
</dbReference>
<dbReference type="SMART" id="SM00862">
    <property type="entry name" value="Trans_reg_C"/>
    <property type="match status" value="1"/>
</dbReference>
<feature type="domain" description="OmpR/PhoB-type" evidence="4">
    <location>
        <begin position="17"/>
        <end position="113"/>
    </location>
</feature>
<feature type="transmembrane region" description="Helical" evidence="3">
    <location>
        <begin position="127"/>
        <end position="144"/>
    </location>
</feature>
<evidence type="ECO:0000256" key="1">
    <source>
        <dbReference type="ARBA" id="ARBA00023125"/>
    </source>
</evidence>
<dbReference type="Proteomes" id="UP000516105">
    <property type="component" value="Chromosome"/>
</dbReference>
<name>A0ABX6TB42_9SPHN</name>
<evidence type="ECO:0000313" key="6">
    <source>
        <dbReference type="Proteomes" id="UP000516105"/>
    </source>
</evidence>
<dbReference type="Gene3D" id="1.10.10.10">
    <property type="entry name" value="Winged helix-like DNA-binding domain superfamily/Winged helix DNA-binding domain"/>
    <property type="match status" value="1"/>
</dbReference>
<evidence type="ECO:0000256" key="3">
    <source>
        <dbReference type="SAM" id="Phobius"/>
    </source>
</evidence>
<gene>
    <name evidence="5" type="ORF">H9L14_06940</name>
</gene>
<protein>
    <submittedName>
        <fullName evidence="5">Winged helix-turn-helix domain-containing protein</fullName>
    </submittedName>
</protein>
<keyword evidence="3" id="KW-0812">Transmembrane</keyword>
<dbReference type="PROSITE" id="PS51755">
    <property type="entry name" value="OMPR_PHOB"/>
    <property type="match status" value="1"/>
</dbReference>
<dbReference type="InterPro" id="IPR016032">
    <property type="entry name" value="Sig_transdc_resp-reg_C-effctor"/>
</dbReference>
<evidence type="ECO:0000256" key="2">
    <source>
        <dbReference type="PROSITE-ProRule" id="PRU01091"/>
    </source>
</evidence>
<keyword evidence="6" id="KW-1185">Reference proteome</keyword>
<proteinExistence type="predicted"/>
<keyword evidence="1 2" id="KW-0238">DNA-binding</keyword>
<accession>A0ABX6TB42</accession>
<dbReference type="Pfam" id="PF00486">
    <property type="entry name" value="Trans_reg_C"/>
    <property type="match status" value="1"/>
</dbReference>
<dbReference type="EMBL" id="CP060782">
    <property type="protein sequence ID" value="QNP46779.1"/>
    <property type="molecule type" value="Genomic_DNA"/>
</dbReference>
<evidence type="ECO:0000313" key="5">
    <source>
        <dbReference type="EMBL" id="QNP46779.1"/>
    </source>
</evidence>
<dbReference type="InterPro" id="IPR036388">
    <property type="entry name" value="WH-like_DNA-bd_sf"/>
</dbReference>
<dbReference type="SUPFAM" id="SSF46894">
    <property type="entry name" value="C-terminal effector domain of the bipartite response regulators"/>
    <property type="match status" value="1"/>
</dbReference>
<dbReference type="InterPro" id="IPR001867">
    <property type="entry name" value="OmpR/PhoB-type_DNA-bd"/>
</dbReference>
<evidence type="ECO:0000259" key="4">
    <source>
        <dbReference type="PROSITE" id="PS51755"/>
    </source>
</evidence>
<sequence length="263" mass="28544">MDRPAAWRTIAVDLEAERPFRVGNATVDPLSREAEFPGGRERIQPQHLKVLIALVRQTGDVVTRSTLIDSCWGGRIVGEDVINRSISILRDFAERVGGFSIETVPKAGYRLLEEGAKGSSARHPLRWTLFAALLIAIAVGFWLAPRLLGGPDSRPPLVALKPLTSSGDPGTRELAAATGDALSHMMVAASFHGKLAWPATSKDEAKADLVLSGDVRRNGNTYSALMQLRDRRTGTLLFSQLYEALSQTPDPCRNRSGPRSPAI</sequence>